<evidence type="ECO:0000313" key="1">
    <source>
        <dbReference type="EMBL" id="KAF2016488.1"/>
    </source>
</evidence>
<organism evidence="1 2">
    <name type="scientific">Aaosphaeria arxii CBS 175.79</name>
    <dbReference type="NCBI Taxonomy" id="1450172"/>
    <lineage>
        <taxon>Eukaryota</taxon>
        <taxon>Fungi</taxon>
        <taxon>Dikarya</taxon>
        <taxon>Ascomycota</taxon>
        <taxon>Pezizomycotina</taxon>
        <taxon>Dothideomycetes</taxon>
        <taxon>Pleosporomycetidae</taxon>
        <taxon>Pleosporales</taxon>
        <taxon>Pleosporales incertae sedis</taxon>
        <taxon>Aaosphaeria</taxon>
    </lineage>
</organism>
<dbReference type="EMBL" id="ML978069">
    <property type="protein sequence ID" value="KAF2016488.1"/>
    <property type="molecule type" value="Genomic_DNA"/>
</dbReference>
<dbReference type="GeneID" id="54279238"/>
<proteinExistence type="predicted"/>
<accession>A0A6A5XT76</accession>
<reference evidence="1" key="1">
    <citation type="journal article" date="2020" name="Stud. Mycol.">
        <title>101 Dothideomycetes genomes: a test case for predicting lifestyles and emergence of pathogens.</title>
        <authorList>
            <person name="Haridas S."/>
            <person name="Albert R."/>
            <person name="Binder M."/>
            <person name="Bloem J."/>
            <person name="Labutti K."/>
            <person name="Salamov A."/>
            <person name="Andreopoulos B."/>
            <person name="Baker S."/>
            <person name="Barry K."/>
            <person name="Bills G."/>
            <person name="Bluhm B."/>
            <person name="Cannon C."/>
            <person name="Castanera R."/>
            <person name="Culley D."/>
            <person name="Daum C."/>
            <person name="Ezra D."/>
            <person name="Gonzalez J."/>
            <person name="Henrissat B."/>
            <person name="Kuo A."/>
            <person name="Liang C."/>
            <person name="Lipzen A."/>
            <person name="Lutzoni F."/>
            <person name="Magnuson J."/>
            <person name="Mondo S."/>
            <person name="Nolan M."/>
            <person name="Ohm R."/>
            <person name="Pangilinan J."/>
            <person name="Park H.-J."/>
            <person name="Ramirez L."/>
            <person name="Alfaro M."/>
            <person name="Sun H."/>
            <person name="Tritt A."/>
            <person name="Yoshinaga Y."/>
            <person name="Zwiers L.-H."/>
            <person name="Turgeon B."/>
            <person name="Goodwin S."/>
            <person name="Spatafora J."/>
            <person name="Crous P."/>
            <person name="Grigoriev I."/>
        </authorList>
    </citation>
    <scope>NUCLEOTIDE SEQUENCE</scope>
    <source>
        <strain evidence="1">CBS 175.79</strain>
    </source>
</reference>
<gene>
    <name evidence="1" type="ORF">BU24DRAFT_202646</name>
</gene>
<name>A0A6A5XT76_9PLEO</name>
<dbReference type="AlphaFoldDB" id="A0A6A5XT76"/>
<keyword evidence="2" id="KW-1185">Reference proteome</keyword>
<sequence>MIAGSSSLFNRIHESDSAIRSKIQNEIERFPEFRYQAEFLIRTIPHMSPEDRRLLITIHLQTQEQMNNGDYSVGHVLVMEREETPHYHPSAATSANGQRRLLSRPRPMEERDRAYVLATGDLSKDIQIWPAIFRIEPIRKPTFRNEQSLLKRYQLLSLTHIMASRRNDRATPQTLRRSARIAASTPANVSLRFSLESVRVPGRS</sequence>
<protein>
    <submittedName>
        <fullName evidence="1">Uncharacterized protein</fullName>
    </submittedName>
</protein>
<dbReference type="Proteomes" id="UP000799778">
    <property type="component" value="Unassembled WGS sequence"/>
</dbReference>
<dbReference type="RefSeq" id="XP_033384827.1">
    <property type="nucleotide sequence ID" value="XM_033521841.1"/>
</dbReference>
<evidence type="ECO:0000313" key="2">
    <source>
        <dbReference type="Proteomes" id="UP000799778"/>
    </source>
</evidence>